<dbReference type="EMBL" id="CAACYH010000004">
    <property type="protein sequence ID" value="VFB13511.1"/>
    <property type="molecule type" value="Genomic_DNA"/>
</dbReference>
<evidence type="ECO:0000313" key="1">
    <source>
        <dbReference type="EMBL" id="VFB13511.1"/>
    </source>
</evidence>
<gene>
    <name evidence="1" type="ORF">NCTC7812_01036</name>
</gene>
<name>A0A449I238_9BACE</name>
<organism evidence="1 2">
    <name type="scientific">Prevotella heparinolytica</name>
    <dbReference type="NCBI Taxonomy" id="28113"/>
    <lineage>
        <taxon>Bacteria</taxon>
        <taxon>Pseudomonadati</taxon>
        <taxon>Bacteroidota</taxon>
        <taxon>Bacteroidia</taxon>
        <taxon>Bacteroidales</taxon>
        <taxon>Bacteroidaceae</taxon>
        <taxon>Bacteroides</taxon>
    </lineage>
</organism>
<accession>A0A449I238</accession>
<proteinExistence type="predicted"/>
<sequence length="118" mass="13473">MIANMEANKEYIAACGLYCGACRKFISGKCPGCRQNEKAAWCKIRTCVINHDFHTCAECIKDVAGCKTYSNLIGKVFAFLFRSDRPACIRYIKKHGEKAFAEEMTKRKCQTIKRNCHY</sequence>
<dbReference type="OrthoDB" id="1071806at2"/>
<evidence type="ECO:0000313" key="2">
    <source>
        <dbReference type="Proteomes" id="UP000396835"/>
    </source>
</evidence>
<dbReference type="AlphaFoldDB" id="A0A449I238"/>
<protein>
    <submittedName>
        <fullName evidence="1">Protein of uncharacterized function (DUF3795)</fullName>
    </submittedName>
</protein>
<reference evidence="1 2" key="1">
    <citation type="submission" date="2019-02" db="EMBL/GenBank/DDBJ databases">
        <authorList>
            <consortium name="Pathogen Informatics"/>
        </authorList>
    </citation>
    <scope>NUCLEOTIDE SEQUENCE [LARGE SCALE GENOMIC DNA]</scope>
    <source>
        <strain evidence="1 2">3012STDY7078512</strain>
    </source>
</reference>
<dbReference type="Proteomes" id="UP000396835">
    <property type="component" value="Unassembled WGS sequence"/>
</dbReference>
<dbReference type="RefSeq" id="WP_131751860.1">
    <property type="nucleotide sequence ID" value="NZ_CAACYH010000004.1"/>
</dbReference>